<dbReference type="CDD" id="cd00555">
    <property type="entry name" value="Maf"/>
    <property type="match status" value="1"/>
</dbReference>
<dbReference type="KEGG" id="aum:AURMO_00363"/>
<evidence type="ECO:0000256" key="2">
    <source>
        <dbReference type="ARBA" id="ARBA00022801"/>
    </source>
</evidence>
<organism evidence="4 5">
    <name type="scientific">Aurantimicrobium photophilum</name>
    <dbReference type="NCBI Taxonomy" id="1987356"/>
    <lineage>
        <taxon>Bacteria</taxon>
        <taxon>Bacillati</taxon>
        <taxon>Actinomycetota</taxon>
        <taxon>Actinomycetes</taxon>
        <taxon>Micrococcales</taxon>
        <taxon>Microbacteriaceae</taxon>
        <taxon>Aurantimicrobium</taxon>
    </lineage>
</organism>
<gene>
    <name evidence="4" type="ORF">AURMO_00363</name>
</gene>
<name>A0A2Z3RWR4_9MICO</name>
<dbReference type="RefSeq" id="WP_420807775.1">
    <property type="nucleotide sequence ID" value="NZ_CP023994.1"/>
</dbReference>
<dbReference type="HAMAP" id="MF_00528">
    <property type="entry name" value="Maf"/>
    <property type="match status" value="1"/>
</dbReference>
<dbReference type="GO" id="GO:0005737">
    <property type="term" value="C:cytoplasm"/>
    <property type="evidence" value="ECO:0007669"/>
    <property type="project" value="UniProtKB-SubCell"/>
</dbReference>
<comment type="caution">
    <text evidence="3">Lacks conserved residue(s) required for the propagation of feature annotation.</text>
</comment>
<accession>A0A2Z3RWR4</accession>
<evidence type="ECO:0000313" key="4">
    <source>
        <dbReference type="EMBL" id="AWR20980.1"/>
    </source>
</evidence>
<dbReference type="AlphaFoldDB" id="A0A2Z3RWR4"/>
<dbReference type="SUPFAM" id="SSF52972">
    <property type="entry name" value="ITPase-like"/>
    <property type="match status" value="1"/>
</dbReference>
<dbReference type="NCBIfam" id="TIGR00172">
    <property type="entry name" value="maf"/>
    <property type="match status" value="1"/>
</dbReference>
<feature type="active site" description="Proton acceptor" evidence="3">
    <location>
        <position position="77"/>
    </location>
</feature>
<protein>
    <recommendedName>
        <fullName evidence="3">Nucleoside triphosphate pyrophosphatase</fullName>
        <ecNumber evidence="3">3.6.1.9</ecNumber>
    </recommendedName>
    <alternativeName>
        <fullName evidence="3">Nucleotide pyrophosphatase</fullName>
        <shortName evidence="3">Nucleotide PPase</shortName>
    </alternativeName>
</protein>
<dbReference type="EMBL" id="CP023994">
    <property type="protein sequence ID" value="AWR20980.1"/>
    <property type="molecule type" value="Genomic_DNA"/>
</dbReference>
<dbReference type="Proteomes" id="UP000246894">
    <property type="component" value="Chromosome"/>
</dbReference>
<comment type="catalytic activity">
    <reaction evidence="3">
        <text>a 2'-deoxyribonucleoside 5'-triphosphate + H2O = a 2'-deoxyribonucleoside 5'-phosphate + diphosphate + H(+)</text>
        <dbReference type="Rhea" id="RHEA:44644"/>
        <dbReference type="ChEBI" id="CHEBI:15377"/>
        <dbReference type="ChEBI" id="CHEBI:15378"/>
        <dbReference type="ChEBI" id="CHEBI:33019"/>
        <dbReference type="ChEBI" id="CHEBI:61560"/>
        <dbReference type="ChEBI" id="CHEBI:65317"/>
        <dbReference type="EC" id="3.6.1.9"/>
    </reaction>
</comment>
<reference evidence="4 5" key="1">
    <citation type="submission" date="2017-10" db="EMBL/GenBank/DDBJ databases">
        <title>Genome of an Actinobacterium that displays light-enhanced growth.</title>
        <authorList>
            <person name="Maresca J.A."/>
            <person name="Hempel P."/>
            <person name="Shevchenko O."/>
            <person name="Miller K.J."/>
            <person name="Hahn M.W."/>
        </authorList>
    </citation>
    <scope>NUCLEOTIDE SEQUENCE [LARGE SCALE GENOMIC DNA]</scope>
    <source>
        <strain evidence="4 5">MWH-Mo1</strain>
    </source>
</reference>
<dbReference type="Pfam" id="PF02545">
    <property type="entry name" value="Maf"/>
    <property type="match status" value="1"/>
</dbReference>
<comment type="similarity">
    <text evidence="3">Belongs to the Maf family.</text>
</comment>
<dbReference type="PANTHER" id="PTHR43213">
    <property type="entry name" value="BIFUNCTIONAL DTTP/UTP PYROPHOSPHATASE/METHYLTRANSFERASE PROTEIN-RELATED"/>
    <property type="match status" value="1"/>
</dbReference>
<comment type="cofactor">
    <cofactor evidence="1 3">
        <name>a divalent metal cation</name>
        <dbReference type="ChEBI" id="CHEBI:60240"/>
    </cofactor>
</comment>
<dbReference type="Gene3D" id="3.90.950.10">
    <property type="match status" value="1"/>
</dbReference>
<dbReference type="GO" id="GO:0047429">
    <property type="term" value="F:nucleoside triphosphate diphosphatase activity"/>
    <property type="evidence" value="ECO:0007669"/>
    <property type="project" value="UniProtKB-EC"/>
</dbReference>
<dbReference type="EC" id="3.6.1.9" evidence="3"/>
<comment type="catalytic activity">
    <reaction evidence="3">
        <text>a ribonucleoside 5'-triphosphate + H2O = a ribonucleoside 5'-phosphate + diphosphate + H(+)</text>
        <dbReference type="Rhea" id="RHEA:23996"/>
        <dbReference type="ChEBI" id="CHEBI:15377"/>
        <dbReference type="ChEBI" id="CHEBI:15378"/>
        <dbReference type="ChEBI" id="CHEBI:33019"/>
        <dbReference type="ChEBI" id="CHEBI:58043"/>
        <dbReference type="ChEBI" id="CHEBI:61557"/>
        <dbReference type="EC" id="3.6.1.9"/>
    </reaction>
</comment>
<dbReference type="InterPro" id="IPR029001">
    <property type="entry name" value="ITPase-like_fam"/>
</dbReference>
<dbReference type="PANTHER" id="PTHR43213:SF5">
    <property type="entry name" value="BIFUNCTIONAL DTTP_UTP PYROPHOSPHATASE_METHYLTRANSFERASE PROTEIN-RELATED"/>
    <property type="match status" value="1"/>
</dbReference>
<dbReference type="PIRSF" id="PIRSF006305">
    <property type="entry name" value="Maf"/>
    <property type="match status" value="1"/>
</dbReference>
<evidence type="ECO:0000256" key="3">
    <source>
        <dbReference type="HAMAP-Rule" id="MF_00528"/>
    </source>
</evidence>
<comment type="subcellular location">
    <subcellularLocation>
        <location evidence="3">Cytoplasm</location>
    </subcellularLocation>
</comment>
<keyword evidence="3" id="KW-0963">Cytoplasm</keyword>
<keyword evidence="3" id="KW-0546">Nucleotide metabolism</keyword>
<comment type="function">
    <text evidence="3">Nucleoside triphosphate pyrophosphatase. May have a dual role in cell division arrest and in preventing the incorporation of modified nucleotides into cellular nucleic acids.</text>
</comment>
<proteinExistence type="inferred from homology"/>
<sequence>MRFYLASTSPARLATLRSSGIEPIVVPSEVDEDAAVAAAEAAAGGSLAPAEMVQLLAQAKAEAVLNPDIDGLVLGGDSAFVLDGVTYGKPHTPEVALERWQKQRGRTGQLFSGHWMIDHRGGRLNSAVGEVTVAEVTFSSDISDAELEAYISSGEPLKVAGAFTIDSLGAAFIDRIDGDPSTVVGVSVPALRRMASKLDVFWPELWIK</sequence>
<keyword evidence="5" id="KW-1185">Reference proteome</keyword>
<dbReference type="InterPro" id="IPR003697">
    <property type="entry name" value="Maf-like"/>
</dbReference>
<evidence type="ECO:0000256" key="1">
    <source>
        <dbReference type="ARBA" id="ARBA00001968"/>
    </source>
</evidence>
<evidence type="ECO:0000313" key="5">
    <source>
        <dbReference type="Proteomes" id="UP000246894"/>
    </source>
</evidence>
<keyword evidence="2 3" id="KW-0378">Hydrolase</keyword>
<dbReference type="GO" id="GO:0009117">
    <property type="term" value="P:nucleotide metabolic process"/>
    <property type="evidence" value="ECO:0007669"/>
    <property type="project" value="UniProtKB-KW"/>
</dbReference>